<comment type="caution">
    <text evidence="1">The sequence shown here is derived from an EMBL/GenBank/DDBJ whole genome shotgun (WGS) entry which is preliminary data.</text>
</comment>
<reference evidence="1" key="1">
    <citation type="submission" date="2022-06" db="EMBL/GenBank/DDBJ databases">
        <title>Limimaricola sediminis sp. nov., isolated from an intertidal sediment.</title>
        <authorList>
            <person name="Shao X."/>
        </authorList>
    </citation>
    <scope>NUCLEOTIDE SEQUENCE</scope>
    <source>
        <strain evidence="1">ASW11-118</strain>
    </source>
</reference>
<dbReference type="EMBL" id="JAMYXC010000018">
    <property type="protein sequence ID" value="MCP1167137.1"/>
    <property type="molecule type" value="Genomic_DNA"/>
</dbReference>
<organism evidence="1 2">
    <name type="scientific">Limimaricola litoreus</name>
    <dbReference type="NCBI Taxonomy" id="2955316"/>
    <lineage>
        <taxon>Bacteria</taxon>
        <taxon>Pseudomonadati</taxon>
        <taxon>Pseudomonadota</taxon>
        <taxon>Alphaproteobacteria</taxon>
        <taxon>Rhodobacterales</taxon>
        <taxon>Paracoccaceae</taxon>
        <taxon>Limimaricola</taxon>
    </lineage>
</organism>
<evidence type="ECO:0000313" key="1">
    <source>
        <dbReference type="EMBL" id="MCP1167137.1"/>
    </source>
</evidence>
<dbReference type="AlphaFoldDB" id="A0A9X2FM12"/>
<evidence type="ECO:0000313" key="2">
    <source>
        <dbReference type="Proteomes" id="UP001139477"/>
    </source>
</evidence>
<proteinExistence type="predicted"/>
<gene>
    <name evidence="1" type="ORF">NHG85_01110</name>
</gene>
<protein>
    <submittedName>
        <fullName evidence="1">Uncharacterized protein</fullName>
    </submittedName>
</protein>
<dbReference type="RefSeq" id="WP_253328993.1">
    <property type="nucleotide sequence ID" value="NZ_JAMYXC010000018.1"/>
</dbReference>
<dbReference type="InterPro" id="IPR027417">
    <property type="entry name" value="P-loop_NTPase"/>
</dbReference>
<dbReference type="SUPFAM" id="SSF52540">
    <property type="entry name" value="P-loop containing nucleoside triphosphate hydrolases"/>
    <property type="match status" value="1"/>
</dbReference>
<accession>A0A9X2FM12</accession>
<name>A0A9X2FM12_9RHOB</name>
<dbReference type="Proteomes" id="UP001139477">
    <property type="component" value="Unassembled WGS sequence"/>
</dbReference>
<keyword evidence="2" id="KW-1185">Reference proteome</keyword>
<sequence length="97" mass="10917">MNWAGTVNSLDRISGPLLSRCDVFEMPIPDQQHVRPIARSIVAEHALSLGLDPCFYGLSESDLGYLEQTCPRHRSVRVLAELVRRLFDAGEPEHFNV</sequence>